<dbReference type="InterPro" id="IPR026983">
    <property type="entry name" value="DHC"/>
</dbReference>
<keyword evidence="5" id="KW-1185">Reference proteome</keyword>
<accession>A0ABN7NNV7</accession>
<feature type="signal peptide" evidence="2">
    <location>
        <begin position="1"/>
        <end position="29"/>
    </location>
</feature>
<dbReference type="PANTHER" id="PTHR22878:SF73">
    <property type="entry name" value="DYNEIN AXONEMAL HEAVY CHAIN 1"/>
    <property type="match status" value="1"/>
</dbReference>
<dbReference type="PANTHER" id="PTHR22878">
    <property type="entry name" value="DYNEIN HEAVY CHAIN 6, AXONEMAL-LIKE-RELATED"/>
    <property type="match status" value="1"/>
</dbReference>
<evidence type="ECO:0000256" key="2">
    <source>
        <dbReference type="SAM" id="SignalP"/>
    </source>
</evidence>
<gene>
    <name evidence="4" type="ORF">TPAB3V08_LOCUS1571</name>
</gene>
<sequence length="578" mass="63384">MSPSAPSPCSSFANPDLLCLLCLVDGIVCLPVYQDPDFVVRDTAVSGTPDRCPRRRSLTQLAAHMGDLTCFQIELSKAYGPVEWRDDIKNLMLKAGLENKETVFLFSDTQIKKESFLEDLNSVLNSGDVPNIYQPDELDKIYQAMRVPVTEQGLPTTRPNLFAAYQKTVRSNLHTVITMSPIGEVFRARLRQFPALVNCCTIDWFSAWPDSALQNVALQFLDDMPDLDVSQEVLKGIVVTCQFMHQSVVDASELYLQELSRHNYVTATSYLELLNSYSHILARKKGELLLRVQRLNTGLDKLLVVLSRLDQLLVVLSSLDKLLVVLSRLDKLLVVLSGPDKLLVVLSLDKLLVVLSRLDKLLVVLSALDNVTGCIIKSGQVTGRIITSGQVTGCIIRSGQVTGCIIKSGQVTGRIITSGQVTVCIIRSGQVAGCIIRSGQVIGCIIGSGQVIGCIIKYGQVTGRIIRSGQSTSCIIRLLVALTGLDKLQSTGEEVQQLQKELTAMKPDLELAAQEAAKMITRIDKDKVVAEETKVVVEKEEAEATKQAETTQAIAADAQKDLGEYQYTESQSRSTDKP</sequence>
<name>A0ABN7NNV7_TIMPD</name>
<dbReference type="Gene3D" id="3.40.50.300">
    <property type="entry name" value="P-loop containing nucleotide triphosphate hydrolases"/>
    <property type="match status" value="1"/>
</dbReference>
<dbReference type="Proteomes" id="UP001153148">
    <property type="component" value="Unassembled WGS sequence"/>
</dbReference>
<dbReference type="InterPro" id="IPR027417">
    <property type="entry name" value="P-loop_NTPase"/>
</dbReference>
<proteinExistence type="inferred from homology"/>
<evidence type="ECO:0000259" key="3">
    <source>
        <dbReference type="Pfam" id="PF12780"/>
    </source>
</evidence>
<evidence type="ECO:0000313" key="5">
    <source>
        <dbReference type="Proteomes" id="UP001153148"/>
    </source>
</evidence>
<comment type="similarity">
    <text evidence="1">Belongs to the dynein heavy chain family.</text>
</comment>
<dbReference type="Pfam" id="PF12780">
    <property type="entry name" value="AAA_8"/>
    <property type="match status" value="1"/>
</dbReference>
<organism evidence="4 5">
    <name type="scientific">Timema podura</name>
    <name type="common">Walking stick</name>
    <dbReference type="NCBI Taxonomy" id="61482"/>
    <lineage>
        <taxon>Eukaryota</taxon>
        <taxon>Metazoa</taxon>
        <taxon>Ecdysozoa</taxon>
        <taxon>Arthropoda</taxon>
        <taxon>Hexapoda</taxon>
        <taxon>Insecta</taxon>
        <taxon>Pterygota</taxon>
        <taxon>Neoptera</taxon>
        <taxon>Polyneoptera</taxon>
        <taxon>Phasmatodea</taxon>
        <taxon>Timematodea</taxon>
        <taxon>Timematoidea</taxon>
        <taxon>Timematidae</taxon>
        <taxon>Timema</taxon>
    </lineage>
</organism>
<comment type="caution">
    <text evidence="4">The sequence shown here is derived from an EMBL/GenBank/DDBJ whole genome shotgun (WGS) entry which is preliminary data.</text>
</comment>
<protein>
    <recommendedName>
        <fullName evidence="3">Dynein heavy chain AAA module D4 domain-containing protein</fullName>
    </recommendedName>
</protein>
<dbReference type="EMBL" id="CAJPIN010001444">
    <property type="protein sequence ID" value="CAG2054550.1"/>
    <property type="molecule type" value="Genomic_DNA"/>
</dbReference>
<dbReference type="InterPro" id="IPR024317">
    <property type="entry name" value="Dynein_heavy_chain_D4_dom"/>
</dbReference>
<dbReference type="SUPFAM" id="SSF52540">
    <property type="entry name" value="P-loop containing nucleoside triphosphate hydrolases"/>
    <property type="match status" value="1"/>
</dbReference>
<keyword evidence="2" id="KW-0732">Signal</keyword>
<feature type="domain" description="Dynein heavy chain AAA module D4" evidence="3">
    <location>
        <begin position="55"/>
        <end position="279"/>
    </location>
</feature>
<dbReference type="Gene3D" id="1.20.920.20">
    <property type="match status" value="2"/>
</dbReference>
<reference evidence="4" key="1">
    <citation type="submission" date="2021-03" db="EMBL/GenBank/DDBJ databases">
        <authorList>
            <person name="Tran Van P."/>
        </authorList>
    </citation>
    <scope>NUCLEOTIDE SEQUENCE</scope>
</reference>
<evidence type="ECO:0000313" key="4">
    <source>
        <dbReference type="EMBL" id="CAG2054550.1"/>
    </source>
</evidence>
<evidence type="ECO:0000256" key="1">
    <source>
        <dbReference type="ARBA" id="ARBA00008887"/>
    </source>
</evidence>
<feature type="chain" id="PRO_5045393927" description="Dynein heavy chain AAA module D4 domain-containing protein" evidence="2">
    <location>
        <begin position="30"/>
        <end position="578"/>
    </location>
</feature>